<comment type="caution">
    <text evidence="2">The sequence shown here is derived from an EMBL/GenBank/DDBJ whole genome shotgun (WGS) entry which is preliminary data.</text>
</comment>
<reference evidence="2 3" key="1">
    <citation type="submission" date="2018-08" db="EMBL/GenBank/DDBJ databases">
        <title>Complete genomic analysis of a Citrobacter pasteurii isolated from cockles (Cerastoderma edule) containing a new chromosomic qnrB allele.</title>
        <authorList>
            <person name="Rodrigues A."/>
            <person name="Baptista T."/>
            <person name="Quesada A."/>
            <person name="Campos M.J."/>
        </authorList>
    </citation>
    <scope>NUCLEOTIDE SEQUENCE [LARGE SCALE GENOMIC DNA]</scope>
    <source>
        <strain evidence="2 3">BA18</strain>
    </source>
</reference>
<evidence type="ECO:0000313" key="3">
    <source>
        <dbReference type="Proteomes" id="UP000468420"/>
    </source>
</evidence>
<dbReference type="Pfam" id="PF05488">
    <property type="entry name" value="PAAR_motif"/>
    <property type="match status" value="1"/>
</dbReference>
<evidence type="ECO:0000313" key="2">
    <source>
        <dbReference type="EMBL" id="KAA1278448.1"/>
    </source>
</evidence>
<gene>
    <name evidence="2" type="ORF">DXF85_08245</name>
</gene>
<dbReference type="RefSeq" id="WP_149691609.1">
    <property type="nucleotide sequence ID" value="NZ_QRDC01000006.1"/>
</dbReference>
<feature type="region of interest" description="Disordered" evidence="1">
    <location>
        <begin position="110"/>
        <end position="140"/>
    </location>
</feature>
<name>A0A6N6K3Z6_9ENTR</name>
<dbReference type="EMBL" id="QRDC01000006">
    <property type="protein sequence ID" value="KAA1278448.1"/>
    <property type="molecule type" value="Genomic_DNA"/>
</dbReference>
<feature type="compositionally biased region" description="Acidic residues" evidence="1">
    <location>
        <begin position="128"/>
        <end position="137"/>
    </location>
</feature>
<proteinExistence type="predicted"/>
<sequence length="469" mass="51220">MGRAYFLIVGDKTTCGGTIVTGCANHIINGQPTACEGDHYICGSDKQLYQIVGGQPGYFIHGRSAAGTAHSVGTCLCRCRFINSYIYASYDYESKIVSAPQPVTRVASVAPQNAPPPLTMRPGPSCPVEEDEDEDEPSREPVDAGFCVLPYGATPSSYEPYIFINPPEGTRELYKKLNPDMKKKPGSILIIADPEKQDADQIKHIEKARDKIDNALEPLTLDEARFLYQNRHAIDMFTSYGSDYGGILSDMSEKYFGEIESTLKQIQDAYKNQYAMRGMLIGEQFFVERRQLFEKLDGIFLKIFREHIGLAQYDDIKKALRLSSSSIIHKWNQTGVDDIEGYATYIEKSAKMVKLMKTFNKVGIVLSALNGANSIYDACTIGRDCEKTAYTEIGKFTGGLAAPVAFNFAIKRTSTAVCSIVLAAISATEGGVGALACQIVVPAITSFGVGKAGEEGGTFIGESIYNTTN</sequence>
<evidence type="ECO:0000256" key="1">
    <source>
        <dbReference type="SAM" id="MobiDB-lite"/>
    </source>
</evidence>
<dbReference type="CDD" id="cd14744">
    <property type="entry name" value="PAAR_CT_2"/>
    <property type="match status" value="1"/>
</dbReference>
<dbReference type="PROSITE" id="PS51257">
    <property type="entry name" value="PROKAR_LIPOPROTEIN"/>
    <property type="match status" value="1"/>
</dbReference>
<organism evidence="2 3">
    <name type="scientific">Citrobacter pasteurii</name>
    <dbReference type="NCBI Taxonomy" id="1563222"/>
    <lineage>
        <taxon>Bacteria</taxon>
        <taxon>Pseudomonadati</taxon>
        <taxon>Pseudomonadota</taxon>
        <taxon>Gammaproteobacteria</taxon>
        <taxon>Enterobacterales</taxon>
        <taxon>Enterobacteriaceae</taxon>
        <taxon>Citrobacter</taxon>
    </lineage>
</organism>
<dbReference type="AlphaFoldDB" id="A0A6N6K3Z6"/>
<dbReference type="Proteomes" id="UP000468420">
    <property type="component" value="Unassembled WGS sequence"/>
</dbReference>
<accession>A0A6N6K3Z6</accession>
<protein>
    <submittedName>
        <fullName evidence="2">PAAR domain-containing protein</fullName>
    </submittedName>
</protein>
<dbReference type="InterPro" id="IPR008727">
    <property type="entry name" value="PAAR_motif"/>
</dbReference>